<keyword evidence="3" id="KW-1185">Reference proteome</keyword>
<dbReference type="OrthoDB" id="9775804at2"/>
<dbReference type="PROSITE" id="PS51186">
    <property type="entry name" value="GNAT"/>
    <property type="match status" value="1"/>
</dbReference>
<dbReference type="EMBL" id="CP031093">
    <property type="protein sequence ID" value="QCF27200.1"/>
    <property type="molecule type" value="Genomic_DNA"/>
</dbReference>
<dbReference type="GO" id="GO:0016747">
    <property type="term" value="F:acyltransferase activity, transferring groups other than amino-acyl groups"/>
    <property type="evidence" value="ECO:0007669"/>
    <property type="project" value="InterPro"/>
</dbReference>
<dbReference type="PANTHER" id="PTHR43233:SF1">
    <property type="entry name" value="FAMILY N-ACETYLTRANSFERASE, PUTATIVE (AFU_ORTHOLOGUE AFUA_6G03350)-RELATED"/>
    <property type="match status" value="1"/>
</dbReference>
<dbReference type="InterPro" id="IPR053144">
    <property type="entry name" value="Acetyltransferase_Butenolide"/>
</dbReference>
<dbReference type="SUPFAM" id="SSF55729">
    <property type="entry name" value="Acyl-CoA N-acyltransferases (Nat)"/>
    <property type="match status" value="1"/>
</dbReference>
<dbReference type="AlphaFoldDB" id="A0A4V1D924"/>
<dbReference type="Proteomes" id="UP000298049">
    <property type="component" value="Chromosome"/>
</dbReference>
<proteinExistence type="predicted"/>
<gene>
    <name evidence="2" type="ORF">soil367_15385</name>
</gene>
<sequence length="138" mass="15370">MSIEYRINTGITADQFIDLLKRSTLGERRPIHDHECMEGMIANSNLVVTAWDADTLVGLARSMTDFHYACYLSDLAVCQAYQKCGIGKQLQSVTQNQLGPHCKLILIAAPAASAYYERLGFTNNTRCWVLERASQIPG</sequence>
<name>A0A4V1D924_9ALTE</name>
<dbReference type="InterPro" id="IPR016181">
    <property type="entry name" value="Acyl_CoA_acyltransferase"/>
</dbReference>
<dbReference type="CDD" id="cd04301">
    <property type="entry name" value="NAT_SF"/>
    <property type="match status" value="1"/>
</dbReference>
<dbReference type="Gene3D" id="3.40.630.30">
    <property type="match status" value="1"/>
</dbReference>
<organism evidence="2 3">
    <name type="scientific">Hydrocarboniclastica marina</name>
    <dbReference type="NCBI Taxonomy" id="2259620"/>
    <lineage>
        <taxon>Bacteria</taxon>
        <taxon>Pseudomonadati</taxon>
        <taxon>Pseudomonadota</taxon>
        <taxon>Gammaproteobacteria</taxon>
        <taxon>Alteromonadales</taxon>
        <taxon>Alteromonadaceae</taxon>
        <taxon>Hydrocarboniclastica</taxon>
    </lineage>
</organism>
<feature type="domain" description="N-acetyltransferase" evidence="1">
    <location>
        <begin position="3"/>
        <end position="137"/>
    </location>
</feature>
<evidence type="ECO:0000313" key="3">
    <source>
        <dbReference type="Proteomes" id="UP000298049"/>
    </source>
</evidence>
<evidence type="ECO:0000313" key="2">
    <source>
        <dbReference type="EMBL" id="QCF27200.1"/>
    </source>
</evidence>
<dbReference type="RefSeq" id="WP_136549910.1">
    <property type="nucleotide sequence ID" value="NZ_CP031093.1"/>
</dbReference>
<keyword evidence="2" id="KW-0808">Transferase</keyword>
<protein>
    <submittedName>
        <fullName evidence="2">N-acetyltransferase</fullName>
    </submittedName>
</protein>
<dbReference type="InterPro" id="IPR000182">
    <property type="entry name" value="GNAT_dom"/>
</dbReference>
<evidence type="ECO:0000259" key="1">
    <source>
        <dbReference type="PROSITE" id="PS51186"/>
    </source>
</evidence>
<accession>A0A4V1D924</accession>
<reference evidence="2 3" key="1">
    <citation type="submission" date="2018-07" db="EMBL/GenBank/DDBJ databases">
        <title>Marsedoiliclastica nanhaica gen. nov. sp. nov., a novel marine hydrocarbonoclastic bacterium isolated from an in-situ enriched hydrocarbon-degrading consortium in deep-sea sediment.</title>
        <authorList>
            <person name="Dong C."/>
            <person name="Ma T."/>
            <person name="Liu R."/>
            <person name="Shao Z."/>
        </authorList>
    </citation>
    <scope>NUCLEOTIDE SEQUENCE [LARGE SCALE GENOMIC DNA]</scope>
    <source>
        <strain evidence="3">soil36-7</strain>
    </source>
</reference>
<dbReference type="PANTHER" id="PTHR43233">
    <property type="entry name" value="FAMILY N-ACETYLTRANSFERASE, PUTATIVE (AFU_ORTHOLOGUE AFUA_6G03350)-RELATED"/>
    <property type="match status" value="1"/>
</dbReference>
<dbReference type="KEGG" id="hmi:soil367_15385"/>
<dbReference type="Pfam" id="PF13673">
    <property type="entry name" value="Acetyltransf_10"/>
    <property type="match status" value="1"/>
</dbReference>